<reference evidence="7 8" key="1">
    <citation type="submission" date="2024-02" db="EMBL/GenBank/DDBJ databases">
        <authorList>
            <person name="Vignale AGUSTIN F."/>
            <person name="Sosa J E."/>
            <person name="Modenutti C."/>
        </authorList>
    </citation>
    <scope>NUCLEOTIDE SEQUENCE [LARGE SCALE GENOMIC DNA]</scope>
</reference>
<proteinExistence type="inferred from homology"/>
<comment type="caution">
    <text evidence="7">The sequence shown here is derived from an EMBL/GenBank/DDBJ whole genome shotgun (WGS) entry which is preliminary data.</text>
</comment>
<evidence type="ECO:0000256" key="4">
    <source>
        <dbReference type="ARBA" id="ARBA00023306"/>
    </source>
</evidence>
<comment type="subcellular location">
    <subcellularLocation>
        <location evidence="1">Nucleus</location>
        <location evidence="1">Nucleoplasm</location>
    </subcellularLocation>
</comment>
<name>A0ABC8REM8_9AQUA</name>
<organism evidence="7 8">
    <name type="scientific">Ilex paraguariensis</name>
    <name type="common">yerba mate</name>
    <dbReference type="NCBI Taxonomy" id="185542"/>
    <lineage>
        <taxon>Eukaryota</taxon>
        <taxon>Viridiplantae</taxon>
        <taxon>Streptophyta</taxon>
        <taxon>Embryophyta</taxon>
        <taxon>Tracheophyta</taxon>
        <taxon>Spermatophyta</taxon>
        <taxon>Magnoliopsida</taxon>
        <taxon>eudicotyledons</taxon>
        <taxon>Gunneridae</taxon>
        <taxon>Pentapetalae</taxon>
        <taxon>asterids</taxon>
        <taxon>campanulids</taxon>
        <taxon>Aquifoliales</taxon>
        <taxon>Aquifoliaceae</taxon>
        <taxon>Ilex</taxon>
    </lineage>
</organism>
<evidence type="ECO:0000256" key="2">
    <source>
        <dbReference type="ARBA" id="ARBA00010274"/>
    </source>
</evidence>
<feature type="compositionally biased region" description="Low complexity" evidence="5">
    <location>
        <begin position="184"/>
        <end position="197"/>
    </location>
</feature>
<dbReference type="Pfam" id="PF02234">
    <property type="entry name" value="CDI"/>
    <property type="match status" value="1"/>
</dbReference>
<evidence type="ECO:0000256" key="1">
    <source>
        <dbReference type="ARBA" id="ARBA00004642"/>
    </source>
</evidence>
<keyword evidence="8" id="KW-1185">Reference proteome</keyword>
<dbReference type="AlphaFoldDB" id="A0ABC8REM8"/>
<sequence length="257" mass="28624">MGKYMRKSKTTGEVVLMEASLGVRTRAKTLALQRLQKSAAAAAAVENSGGSYLQLRNRRLVKPPIHVAHSDTKRQRQPPKESNLPSPGPENPNPNHSFRASSRLRIGSSVNSGSLNNEEGCMEEEEKVVGKVGDTENNENDNKEKSCDGVVEASFGENMLEFEGRERSARETTPCSLIRDPDTIRTPGSTTRPTSSTQANSSVQNSLRRHIPTAHEMNDFFSGPEEEQQRQFVEKYNFDPVKDKPLPGRYEWVKLDP</sequence>
<evidence type="ECO:0000313" key="8">
    <source>
        <dbReference type="Proteomes" id="UP001642360"/>
    </source>
</evidence>
<evidence type="ECO:0000256" key="3">
    <source>
        <dbReference type="ARBA" id="ARBA00023013"/>
    </source>
</evidence>
<comment type="similarity">
    <text evidence="2">Belongs to the CDI family. ICK/KRP subfamily.</text>
</comment>
<dbReference type="InterPro" id="IPR003175">
    <property type="entry name" value="CDI_dom"/>
</dbReference>
<keyword evidence="3" id="KW-0649">Protein kinase inhibitor</keyword>
<accession>A0ABC8REM8</accession>
<dbReference type="EMBL" id="CAUOFW020001136">
    <property type="protein sequence ID" value="CAK9141459.1"/>
    <property type="molecule type" value="Genomic_DNA"/>
</dbReference>
<feature type="domain" description="Cyclin-dependent kinase inhibitor" evidence="6">
    <location>
        <begin position="209"/>
        <end position="255"/>
    </location>
</feature>
<dbReference type="InterPro" id="IPR044898">
    <property type="entry name" value="CDI_dom_sf"/>
</dbReference>
<dbReference type="Proteomes" id="UP001642360">
    <property type="component" value="Unassembled WGS sequence"/>
</dbReference>
<keyword evidence="4" id="KW-0131">Cell cycle</keyword>
<dbReference type="GO" id="GO:0004860">
    <property type="term" value="F:protein kinase inhibitor activity"/>
    <property type="evidence" value="ECO:0007669"/>
    <property type="project" value="UniProtKB-KW"/>
</dbReference>
<feature type="compositionally biased region" description="Polar residues" evidence="5">
    <location>
        <begin position="108"/>
        <end position="117"/>
    </location>
</feature>
<gene>
    <name evidence="7" type="ORF">ILEXP_LOCUS9043</name>
</gene>
<evidence type="ECO:0000259" key="6">
    <source>
        <dbReference type="Pfam" id="PF02234"/>
    </source>
</evidence>
<dbReference type="Gene3D" id="4.10.365.10">
    <property type="entry name" value="p27"/>
    <property type="match status" value="1"/>
</dbReference>
<feature type="region of interest" description="Disordered" evidence="5">
    <location>
        <begin position="62"/>
        <end position="206"/>
    </location>
</feature>
<dbReference type="PIRSF" id="PIRSF017811">
    <property type="entry name" value="CDK_inhib_pln"/>
    <property type="match status" value="1"/>
</dbReference>
<dbReference type="InterPro" id="IPR044275">
    <property type="entry name" value="KRP"/>
</dbReference>
<protein>
    <recommendedName>
        <fullName evidence="6">Cyclin-dependent kinase inhibitor domain-containing protein</fullName>
    </recommendedName>
</protein>
<evidence type="ECO:0000313" key="7">
    <source>
        <dbReference type="EMBL" id="CAK9141459.1"/>
    </source>
</evidence>
<dbReference type="GO" id="GO:0005654">
    <property type="term" value="C:nucleoplasm"/>
    <property type="evidence" value="ECO:0007669"/>
    <property type="project" value="UniProtKB-SubCell"/>
</dbReference>
<evidence type="ECO:0000256" key="5">
    <source>
        <dbReference type="SAM" id="MobiDB-lite"/>
    </source>
</evidence>
<dbReference type="PANTHER" id="PTHR46776">
    <property type="entry name" value="CYCLIN-DEPENDENT KINASE INHIBITOR 4-RELATED"/>
    <property type="match status" value="1"/>
</dbReference>